<dbReference type="GO" id="GO:0008932">
    <property type="term" value="F:lytic endotransglycosylase activity"/>
    <property type="evidence" value="ECO:0007669"/>
    <property type="project" value="UniProtKB-UniRule"/>
</dbReference>
<evidence type="ECO:0000256" key="4">
    <source>
        <dbReference type="HAMAP-Rule" id="MF_02071"/>
    </source>
</evidence>
<dbReference type="HAMAP" id="MF_02071">
    <property type="entry name" value="RlpA"/>
    <property type="match status" value="1"/>
</dbReference>
<dbReference type="Gene3D" id="3.30.70.1070">
    <property type="entry name" value="Sporulation related repeat"/>
    <property type="match status" value="1"/>
</dbReference>
<dbReference type="PANTHER" id="PTHR34183:SF1">
    <property type="entry name" value="ENDOLYTIC PEPTIDOGLYCAN TRANSGLYCOSYLASE RLPA"/>
    <property type="match status" value="1"/>
</dbReference>
<dbReference type="Pfam" id="PF05036">
    <property type="entry name" value="SPOR"/>
    <property type="match status" value="1"/>
</dbReference>
<dbReference type="EC" id="4.2.2.-" evidence="4"/>
<accession>A0A5P9NQY6</accession>
<evidence type="ECO:0000313" key="7">
    <source>
        <dbReference type="EMBL" id="QFU77936.1"/>
    </source>
</evidence>
<evidence type="ECO:0000256" key="5">
    <source>
        <dbReference type="RuleBase" id="RU003495"/>
    </source>
</evidence>
<dbReference type="InterPro" id="IPR012997">
    <property type="entry name" value="RplA"/>
</dbReference>
<feature type="domain" description="SPOR" evidence="6">
    <location>
        <begin position="188"/>
        <end position="267"/>
    </location>
</feature>
<dbReference type="InterPro" id="IPR007730">
    <property type="entry name" value="SPOR-like_dom"/>
</dbReference>
<dbReference type="EMBL" id="CP036422">
    <property type="protein sequence ID" value="QFU77936.1"/>
    <property type="molecule type" value="Genomic_DNA"/>
</dbReference>
<dbReference type="Gene3D" id="2.40.40.10">
    <property type="entry name" value="RlpA-like domain"/>
    <property type="match status" value="1"/>
</dbReference>
<dbReference type="InterPro" id="IPR036908">
    <property type="entry name" value="RlpA-like_sf"/>
</dbReference>
<dbReference type="PROSITE" id="PS51724">
    <property type="entry name" value="SPOR"/>
    <property type="match status" value="1"/>
</dbReference>
<evidence type="ECO:0000256" key="1">
    <source>
        <dbReference type="ARBA" id="ARBA00022729"/>
    </source>
</evidence>
<comment type="function">
    <text evidence="4">Lytic transglycosylase with a strong preference for naked glycan strands that lack stem peptides.</text>
</comment>
<evidence type="ECO:0000256" key="3">
    <source>
        <dbReference type="ARBA" id="ARBA00023316"/>
    </source>
</evidence>
<dbReference type="InterPro" id="IPR009009">
    <property type="entry name" value="RlpA-like_DPBB"/>
</dbReference>
<reference evidence="7 8" key="1">
    <citation type="submission" date="2019-02" db="EMBL/GenBank/DDBJ databases">
        <authorList>
            <person name="Li S.-H."/>
        </authorList>
    </citation>
    <scope>NUCLEOTIDE SEQUENCE [LARGE SCALE GENOMIC DNA]</scope>
    <source>
        <strain evidence="7 8">IMCC14385</strain>
    </source>
</reference>
<dbReference type="GO" id="GO:0071555">
    <property type="term" value="P:cell wall organization"/>
    <property type="evidence" value="ECO:0007669"/>
    <property type="project" value="UniProtKB-KW"/>
</dbReference>
<dbReference type="OrthoDB" id="9779128at2"/>
<dbReference type="GO" id="GO:0042834">
    <property type="term" value="F:peptidoglycan binding"/>
    <property type="evidence" value="ECO:0007669"/>
    <property type="project" value="InterPro"/>
</dbReference>
<sequence length="267" mass="28905">MLAALLQACSGSDSKPGYEPSASDEYQATRYQQQQDAAPLKHIGPDDVQDAVPRADPILAAGNKSPYTVNGVTYEILTDYRNYREQGTASWYGSKFHGHKTSNGEIFDLYAPSAAHKTLPLPSYARVTNLNNGRSVVVRVNDRGPFHGDRLIDLSYAAAVKLGYREQGTAPVEVEVLNIAGVDDRRGAPGTHYRFLQLGAFSAQSSAQELQAKLQGFVQAPVFIAPVEAGGRTLYRVRIGPVASGEELALVQQQLRDGGYTEGQPLP</sequence>
<dbReference type="SUPFAM" id="SSF50685">
    <property type="entry name" value="Barwin-like endoglucanases"/>
    <property type="match status" value="1"/>
</dbReference>
<dbReference type="NCBIfam" id="TIGR00413">
    <property type="entry name" value="rlpA"/>
    <property type="match status" value="1"/>
</dbReference>
<dbReference type="AlphaFoldDB" id="A0A5P9NQY6"/>
<dbReference type="FunFam" id="2.40.40.10:FF:000003">
    <property type="entry name" value="Endolytic peptidoglycan transglycosylase RlpA"/>
    <property type="match status" value="1"/>
</dbReference>
<keyword evidence="8" id="KW-1185">Reference proteome</keyword>
<keyword evidence="2 4" id="KW-0456">Lyase</keyword>
<dbReference type="KEGG" id="halc:EY643_15415"/>
<evidence type="ECO:0000256" key="2">
    <source>
        <dbReference type="ARBA" id="ARBA00023239"/>
    </source>
</evidence>
<name>A0A5P9NQY6_9GAMM</name>
<protein>
    <recommendedName>
        <fullName evidence="4">Endolytic peptidoglycan transglycosylase RlpA</fullName>
        <ecNumber evidence="4">4.2.2.-</ecNumber>
    </recommendedName>
</protein>
<gene>
    <name evidence="4" type="primary">rlpA</name>
    <name evidence="7" type="ORF">EY643_15415</name>
</gene>
<dbReference type="Pfam" id="PF03330">
    <property type="entry name" value="DPBB_1"/>
    <property type="match status" value="1"/>
</dbReference>
<evidence type="ECO:0000259" key="6">
    <source>
        <dbReference type="PROSITE" id="PS51724"/>
    </source>
</evidence>
<organism evidence="7 8">
    <name type="scientific">Halioglobus maricola</name>
    <dbReference type="NCBI Taxonomy" id="2601894"/>
    <lineage>
        <taxon>Bacteria</taxon>
        <taxon>Pseudomonadati</taxon>
        <taxon>Pseudomonadota</taxon>
        <taxon>Gammaproteobacteria</taxon>
        <taxon>Cellvibrionales</taxon>
        <taxon>Halieaceae</taxon>
        <taxon>Halioglobus</taxon>
    </lineage>
</organism>
<dbReference type="InterPro" id="IPR036680">
    <property type="entry name" value="SPOR-like_sf"/>
</dbReference>
<keyword evidence="1" id="KW-0732">Signal</keyword>
<dbReference type="SUPFAM" id="SSF110997">
    <property type="entry name" value="Sporulation related repeat"/>
    <property type="match status" value="1"/>
</dbReference>
<dbReference type="Proteomes" id="UP000326287">
    <property type="component" value="Chromosome"/>
</dbReference>
<dbReference type="CDD" id="cd22268">
    <property type="entry name" value="DPBB_RlpA-like"/>
    <property type="match status" value="1"/>
</dbReference>
<keyword evidence="3 4" id="KW-0961">Cell wall biogenesis/degradation</keyword>
<proteinExistence type="inferred from homology"/>
<dbReference type="PANTHER" id="PTHR34183">
    <property type="entry name" value="ENDOLYTIC PEPTIDOGLYCAN TRANSGLYCOSYLASE RLPA"/>
    <property type="match status" value="1"/>
</dbReference>
<dbReference type="InterPro" id="IPR034718">
    <property type="entry name" value="RlpA"/>
</dbReference>
<evidence type="ECO:0000313" key="8">
    <source>
        <dbReference type="Proteomes" id="UP000326287"/>
    </source>
</evidence>
<dbReference type="GO" id="GO:0009279">
    <property type="term" value="C:cell outer membrane"/>
    <property type="evidence" value="ECO:0007669"/>
    <property type="project" value="TreeGrafter"/>
</dbReference>
<dbReference type="GO" id="GO:0000270">
    <property type="term" value="P:peptidoglycan metabolic process"/>
    <property type="evidence" value="ECO:0007669"/>
    <property type="project" value="UniProtKB-UniRule"/>
</dbReference>
<comment type="similarity">
    <text evidence="4 5">Belongs to the RlpA family.</text>
</comment>